<comment type="caution">
    <text evidence="3">Lacks conserved residue(s) required for the propagation of feature annotation.</text>
</comment>
<dbReference type="AlphaFoldDB" id="A0A368ZBE6"/>
<proteinExistence type="inferred from homology"/>
<dbReference type="PIRSF" id="PIRSF015626">
    <property type="entry name" value="FdhD"/>
    <property type="match status" value="1"/>
</dbReference>
<dbReference type="OrthoDB" id="3197277at2"/>
<dbReference type="PANTHER" id="PTHR30592">
    <property type="entry name" value="FORMATE DEHYDROGENASE"/>
    <property type="match status" value="1"/>
</dbReference>
<gene>
    <name evidence="3" type="primary">fdhD</name>
    <name evidence="4" type="ORF">C7476_101563</name>
</gene>
<dbReference type="GO" id="GO:0097163">
    <property type="term" value="F:sulfur carrier activity"/>
    <property type="evidence" value="ECO:0007669"/>
    <property type="project" value="UniProtKB-UniRule"/>
</dbReference>
<keyword evidence="2 3" id="KW-0501">Molybdenum cofactor biosynthesis</keyword>
<evidence type="ECO:0000313" key="5">
    <source>
        <dbReference type="Proteomes" id="UP000253324"/>
    </source>
</evidence>
<keyword evidence="1 3" id="KW-0963">Cytoplasm</keyword>
<dbReference type="InterPro" id="IPR003786">
    <property type="entry name" value="FdhD"/>
</dbReference>
<dbReference type="Gene3D" id="3.40.140.10">
    <property type="entry name" value="Cytidine Deaminase, domain 2"/>
    <property type="match status" value="1"/>
</dbReference>
<dbReference type="RefSeq" id="WP_114428349.1">
    <property type="nucleotide sequence ID" value="NZ_QPJM01000001.1"/>
</dbReference>
<sequence>MPEKRPTLLVVPRITRRRKGAGEVYATDSRMVPEETPVAFSYNGTTHAVMMATPTDMEDFAVGFSLSEGIIAQLDEISEITVEEHDEGVDVQMVLAGEAGQELTDRRRRMAGPVGCGLCGIESIEQALKPVASVDRAKLKLMPDEIADAVKLLSQVQPLHSETGAVHAAGFYVPGKGVVAAREDVGRHNALDKLAGALCRSGVKGKTGAVVVTSRVSIEMVQKAAIIGAPILIAVSAPTALAIRTAHAAGMTLVALVRGDEFDVFTRPERVPTALAQLDTKAADVLPKPNPDTAASTLVQSPTVRLVQYG</sequence>
<dbReference type="NCBIfam" id="TIGR00129">
    <property type="entry name" value="fdhD_narQ"/>
    <property type="match status" value="1"/>
</dbReference>
<organism evidence="4 5">
    <name type="scientific">Phyllobacterium bourgognense</name>
    <dbReference type="NCBI Taxonomy" id="314236"/>
    <lineage>
        <taxon>Bacteria</taxon>
        <taxon>Pseudomonadati</taxon>
        <taxon>Pseudomonadota</taxon>
        <taxon>Alphaproteobacteria</taxon>
        <taxon>Hyphomicrobiales</taxon>
        <taxon>Phyllobacteriaceae</taxon>
        <taxon>Phyllobacterium</taxon>
    </lineage>
</organism>
<dbReference type="HAMAP" id="MF_00187">
    <property type="entry name" value="FdhD"/>
    <property type="match status" value="1"/>
</dbReference>
<comment type="function">
    <text evidence="3">Required for formate dehydrogenase (FDH) activity. Acts as a sulfur carrier protein that transfers sulfur from IscS to the molybdenum cofactor prior to its insertion into FDH.</text>
</comment>
<evidence type="ECO:0000256" key="2">
    <source>
        <dbReference type="ARBA" id="ARBA00023150"/>
    </source>
</evidence>
<dbReference type="Gene3D" id="3.10.20.10">
    <property type="match status" value="1"/>
</dbReference>
<protein>
    <recommendedName>
        <fullName evidence="3">Sulfur carrier protein FdhD</fullName>
    </recommendedName>
</protein>
<comment type="subcellular location">
    <subcellularLocation>
        <location evidence="3">Cytoplasm</location>
    </subcellularLocation>
</comment>
<dbReference type="SUPFAM" id="SSF53927">
    <property type="entry name" value="Cytidine deaminase-like"/>
    <property type="match status" value="1"/>
</dbReference>
<accession>A0A368ZBE6</accession>
<comment type="caution">
    <text evidence="4">The sequence shown here is derived from an EMBL/GenBank/DDBJ whole genome shotgun (WGS) entry which is preliminary data.</text>
</comment>
<reference evidence="4 5" key="1">
    <citation type="submission" date="2018-07" db="EMBL/GenBank/DDBJ databases">
        <title>Genomic Encyclopedia of Type Strains, Phase III (KMG-III): the genomes of soil and plant-associated and newly described type strains.</title>
        <authorList>
            <person name="Whitman W."/>
        </authorList>
    </citation>
    <scope>NUCLEOTIDE SEQUENCE [LARGE SCALE GENOMIC DNA]</scope>
    <source>
        <strain evidence="4 5">31-25a</strain>
    </source>
</reference>
<dbReference type="GO" id="GO:0006777">
    <property type="term" value="P:Mo-molybdopterin cofactor biosynthetic process"/>
    <property type="evidence" value="ECO:0007669"/>
    <property type="project" value="UniProtKB-UniRule"/>
</dbReference>
<dbReference type="Proteomes" id="UP000253324">
    <property type="component" value="Unassembled WGS sequence"/>
</dbReference>
<evidence type="ECO:0000313" key="4">
    <source>
        <dbReference type="EMBL" id="RCW87794.1"/>
    </source>
</evidence>
<feature type="active site" description="Cysteine persulfide intermediate" evidence="3">
    <location>
        <position position="116"/>
    </location>
</feature>
<dbReference type="GO" id="GO:0016783">
    <property type="term" value="F:sulfurtransferase activity"/>
    <property type="evidence" value="ECO:0007669"/>
    <property type="project" value="InterPro"/>
</dbReference>
<dbReference type="EMBL" id="QPJM01000001">
    <property type="protein sequence ID" value="RCW87794.1"/>
    <property type="molecule type" value="Genomic_DNA"/>
</dbReference>
<name>A0A368ZBE6_9HYPH</name>
<dbReference type="GO" id="GO:0005737">
    <property type="term" value="C:cytoplasm"/>
    <property type="evidence" value="ECO:0007669"/>
    <property type="project" value="UniProtKB-SubCell"/>
</dbReference>
<comment type="similarity">
    <text evidence="3">Belongs to the FdhD family.</text>
</comment>
<dbReference type="InterPro" id="IPR016193">
    <property type="entry name" value="Cytidine_deaminase-like"/>
</dbReference>
<evidence type="ECO:0000256" key="1">
    <source>
        <dbReference type="ARBA" id="ARBA00022490"/>
    </source>
</evidence>
<keyword evidence="5" id="KW-1185">Reference proteome</keyword>
<dbReference type="PANTHER" id="PTHR30592:SF1">
    <property type="entry name" value="SULFUR CARRIER PROTEIN FDHD"/>
    <property type="match status" value="1"/>
</dbReference>
<dbReference type="Pfam" id="PF02634">
    <property type="entry name" value="FdhD-NarQ"/>
    <property type="match status" value="1"/>
</dbReference>
<evidence type="ECO:0000256" key="3">
    <source>
        <dbReference type="HAMAP-Rule" id="MF_00187"/>
    </source>
</evidence>